<dbReference type="Pfam" id="PF11951">
    <property type="entry name" value="Fungal_trans_2"/>
    <property type="match status" value="1"/>
</dbReference>
<dbReference type="OrthoDB" id="2593732at2759"/>
<dbReference type="InterPro" id="IPR052360">
    <property type="entry name" value="Transcr_Regulatory_Proteins"/>
</dbReference>
<evidence type="ECO:0000313" key="8">
    <source>
        <dbReference type="Proteomes" id="UP000249363"/>
    </source>
</evidence>
<evidence type="ECO:0000313" key="7">
    <source>
        <dbReference type="EMBL" id="RAO67266.1"/>
    </source>
</evidence>
<keyword evidence="1" id="KW-0479">Metal-binding</keyword>
<keyword evidence="5" id="KW-0804">Transcription</keyword>
<gene>
    <name evidence="7" type="ORF">BHQ10_003278</name>
</gene>
<dbReference type="PANTHER" id="PTHR36206:SF12">
    <property type="entry name" value="ASPERCRYPTIN BIOSYNTHESIS CLUSTER-SPECIFIC TRANSCRIPTION REGULATOR ATNN-RELATED"/>
    <property type="match status" value="1"/>
</dbReference>
<evidence type="ECO:0000256" key="3">
    <source>
        <dbReference type="ARBA" id="ARBA00023015"/>
    </source>
</evidence>
<evidence type="ECO:0008006" key="9">
    <source>
        <dbReference type="Google" id="ProtNLM"/>
    </source>
</evidence>
<keyword evidence="6" id="KW-0539">Nucleus</keyword>
<dbReference type="AlphaFoldDB" id="A0A364KUN7"/>
<keyword evidence="8" id="KW-1185">Reference proteome</keyword>
<evidence type="ECO:0000256" key="6">
    <source>
        <dbReference type="ARBA" id="ARBA00023242"/>
    </source>
</evidence>
<dbReference type="EMBL" id="MIKG01000005">
    <property type="protein sequence ID" value="RAO67266.1"/>
    <property type="molecule type" value="Genomic_DNA"/>
</dbReference>
<accession>A0A364KUN7</accession>
<proteinExistence type="predicted"/>
<dbReference type="InterPro" id="IPR021858">
    <property type="entry name" value="Fun_TF"/>
</dbReference>
<dbReference type="GeneID" id="63792494"/>
<evidence type="ECO:0000256" key="5">
    <source>
        <dbReference type="ARBA" id="ARBA00023163"/>
    </source>
</evidence>
<evidence type="ECO:0000256" key="2">
    <source>
        <dbReference type="ARBA" id="ARBA00022833"/>
    </source>
</evidence>
<evidence type="ECO:0000256" key="4">
    <source>
        <dbReference type="ARBA" id="ARBA00023125"/>
    </source>
</evidence>
<evidence type="ECO:0000256" key="1">
    <source>
        <dbReference type="ARBA" id="ARBA00022723"/>
    </source>
</evidence>
<keyword evidence="3" id="KW-0805">Transcription regulation</keyword>
<dbReference type="GO" id="GO:0046872">
    <property type="term" value="F:metal ion binding"/>
    <property type="evidence" value="ECO:0007669"/>
    <property type="project" value="UniProtKB-KW"/>
</dbReference>
<protein>
    <recommendedName>
        <fullName evidence="9">Transcription factor domain-containing protein</fullName>
    </recommendedName>
</protein>
<reference evidence="7 8" key="1">
    <citation type="journal article" date="2017" name="Biotechnol. Biofuels">
        <title>Differential beta-glucosidase expression as a function of carbon source availability in Talaromyces amestolkiae: a genomic and proteomic approach.</title>
        <authorList>
            <person name="de Eugenio L.I."/>
            <person name="Mendez-Liter J.A."/>
            <person name="Nieto-Dominguez M."/>
            <person name="Alonso L."/>
            <person name="Gil-Munoz J."/>
            <person name="Barriuso J."/>
            <person name="Prieto A."/>
            <person name="Martinez M.J."/>
        </authorList>
    </citation>
    <scope>NUCLEOTIDE SEQUENCE [LARGE SCALE GENOMIC DNA]</scope>
    <source>
        <strain evidence="7 8">CIB</strain>
    </source>
</reference>
<keyword evidence="4" id="KW-0238">DNA-binding</keyword>
<dbReference type="Proteomes" id="UP000249363">
    <property type="component" value="Unassembled WGS sequence"/>
</dbReference>
<organism evidence="7 8">
    <name type="scientific">Talaromyces amestolkiae</name>
    <dbReference type="NCBI Taxonomy" id="1196081"/>
    <lineage>
        <taxon>Eukaryota</taxon>
        <taxon>Fungi</taxon>
        <taxon>Dikarya</taxon>
        <taxon>Ascomycota</taxon>
        <taxon>Pezizomycotina</taxon>
        <taxon>Eurotiomycetes</taxon>
        <taxon>Eurotiomycetidae</taxon>
        <taxon>Eurotiales</taxon>
        <taxon>Trichocomaceae</taxon>
        <taxon>Talaromyces</taxon>
        <taxon>Talaromyces sect. Talaromyces</taxon>
    </lineage>
</organism>
<name>A0A364KUN7_TALAM</name>
<keyword evidence="2" id="KW-0862">Zinc</keyword>
<dbReference type="RefSeq" id="XP_040731782.1">
    <property type="nucleotide sequence ID" value="XM_040875516.1"/>
</dbReference>
<dbReference type="PANTHER" id="PTHR36206">
    <property type="entry name" value="ASPERCRYPTIN BIOSYNTHESIS CLUSTER-SPECIFIC TRANSCRIPTION REGULATOR ATNN-RELATED"/>
    <property type="match status" value="1"/>
</dbReference>
<comment type="caution">
    <text evidence="7">The sequence shown here is derived from an EMBL/GenBank/DDBJ whole genome shotgun (WGS) entry which is preliminary data.</text>
</comment>
<dbReference type="GO" id="GO:0003677">
    <property type="term" value="F:DNA binding"/>
    <property type="evidence" value="ECO:0007669"/>
    <property type="project" value="UniProtKB-KW"/>
</dbReference>
<sequence length="471" mass="53875">MLTNFASTELWNTYILQMSHAEAAIQHIILAVGHLLSTQARTFDQTMIPEEPNQQMIYHHYGKALQYLTKSPDPDVNIVLLACLIFCLFEELQGNCYPAIQHIVAGRDIISKHIHKRKSPTRSDNLAAIKASSGWNPLLAQLLQVYKGLETHVAVLESRALNPIARIPLSGFTEQEVESYRESRKRLCWEPYQDPSFSVDDINSTLPEFANMDDASRYLAGLAAICVATEANSSHNTQHIWHTTFLVSSRLALLLNHWLEAFNRMMSTYSAKTFTINDRVNCHILRLYQSCLAFMNQAKDMGQETIFDNNRVVFDSIMFRKSILISMTQEELIPLLFFVATRCRVGYLRRMAVDDLRRCGLEGELLADIAEKVIDVEKSSHLEQEDGNEEATFGFPAEASRIRLHGMSPPISQDRDIFHLMVSNFPYYPLVPQWPLPVRLPFVLENEFLDKAGPCLDRALRFEPYSRLLDY</sequence>